<name>A0A1W0ABR6_9STRA</name>
<gene>
    <name evidence="1" type="ORF">THRCLA_20069</name>
</gene>
<evidence type="ECO:0000313" key="2">
    <source>
        <dbReference type="Proteomes" id="UP000243217"/>
    </source>
</evidence>
<dbReference type="Proteomes" id="UP000243217">
    <property type="component" value="Unassembled WGS sequence"/>
</dbReference>
<evidence type="ECO:0000313" key="1">
    <source>
        <dbReference type="EMBL" id="OQS07767.1"/>
    </source>
</evidence>
<dbReference type="AlphaFoldDB" id="A0A1W0ABR6"/>
<protein>
    <submittedName>
        <fullName evidence="1">Uncharacterized protein</fullName>
    </submittedName>
</protein>
<dbReference type="EMBL" id="JNBS01000105">
    <property type="protein sequence ID" value="OQS07767.1"/>
    <property type="molecule type" value="Genomic_DNA"/>
</dbReference>
<keyword evidence="2" id="KW-1185">Reference proteome</keyword>
<proteinExistence type="predicted"/>
<organism evidence="1 2">
    <name type="scientific">Thraustotheca clavata</name>
    <dbReference type="NCBI Taxonomy" id="74557"/>
    <lineage>
        <taxon>Eukaryota</taxon>
        <taxon>Sar</taxon>
        <taxon>Stramenopiles</taxon>
        <taxon>Oomycota</taxon>
        <taxon>Saprolegniomycetes</taxon>
        <taxon>Saprolegniales</taxon>
        <taxon>Achlyaceae</taxon>
        <taxon>Thraustotheca</taxon>
    </lineage>
</organism>
<comment type="caution">
    <text evidence="1">The sequence shown here is derived from an EMBL/GenBank/DDBJ whole genome shotgun (WGS) entry which is preliminary data.</text>
</comment>
<sequence>MCIFILNAFFNLPMKARTDNTLQRIVMELQTNQESHNAKLLKKAMSYRRKTIKDTNGKEVAEGFGIKWHKRGCFSQMA</sequence>
<accession>A0A1W0ABR6</accession>
<reference evidence="1 2" key="1">
    <citation type="journal article" date="2014" name="Genome Biol. Evol.">
        <title>The secreted proteins of Achlya hypogyna and Thraustotheca clavata identify the ancestral oomycete secretome and reveal gene acquisitions by horizontal gene transfer.</title>
        <authorList>
            <person name="Misner I."/>
            <person name="Blouin N."/>
            <person name="Leonard G."/>
            <person name="Richards T.A."/>
            <person name="Lane C.E."/>
        </authorList>
    </citation>
    <scope>NUCLEOTIDE SEQUENCE [LARGE SCALE GENOMIC DNA]</scope>
    <source>
        <strain evidence="1 2">ATCC 34112</strain>
    </source>
</reference>